<evidence type="ECO:0000313" key="24">
    <source>
        <dbReference type="EMBL" id="TPP53195.1"/>
    </source>
</evidence>
<dbReference type="Pfam" id="PF16898">
    <property type="entry name" value="TOPRIM_C"/>
    <property type="match status" value="1"/>
</dbReference>
<feature type="compositionally biased region" description="Basic and acidic residues" evidence="20">
    <location>
        <begin position="39"/>
        <end position="53"/>
    </location>
</feature>
<feature type="compositionally biased region" description="Polar residues" evidence="20">
    <location>
        <begin position="937"/>
        <end position="958"/>
    </location>
</feature>
<organism evidence="24 25">
    <name type="scientific">Leishmania donovani</name>
    <dbReference type="NCBI Taxonomy" id="5661"/>
    <lineage>
        <taxon>Eukaryota</taxon>
        <taxon>Discoba</taxon>
        <taxon>Euglenozoa</taxon>
        <taxon>Kinetoplastea</taxon>
        <taxon>Metakinetoplastina</taxon>
        <taxon>Trypanosomatida</taxon>
        <taxon>Trypanosomatidae</taxon>
        <taxon>Leishmaniinae</taxon>
        <taxon>Leishmania</taxon>
    </lineage>
</organism>
<dbReference type="PROSITE" id="PS50235">
    <property type="entry name" value="USP_3"/>
    <property type="match status" value="1"/>
</dbReference>
<evidence type="ECO:0000256" key="7">
    <source>
        <dbReference type="ARBA" id="ARBA00012895"/>
    </source>
</evidence>
<dbReference type="PANTHER" id="PTHR10169:SF50">
    <property type="entry name" value="DNA TOPOISOMERASE 2"/>
    <property type="match status" value="1"/>
</dbReference>
<comment type="caution">
    <text evidence="24">The sequence shown here is derived from an EMBL/GenBank/DDBJ whole genome shotgun (WGS) entry which is preliminary data.</text>
</comment>
<keyword evidence="10" id="KW-0547">Nucleotide-binding</keyword>
<dbReference type="InterPro" id="IPR028889">
    <property type="entry name" value="USP"/>
</dbReference>
<dbReference type="InterPro" id="IPR038765">
    <property type="entry name" value="Papain-like_cys_pep_sf"/>
</dbReference>
<keyword evidence="9" id="KW-0479">Metal-binding</keyword>
<dbReference type="GO" id="GO:0005634">
    <property type="term" value="C:nucleus"/>
    <property type="evidence" value="ECO:0007669"/>
    <property type="project" value="UniProtKB-SubCell"/>
</dbReference>
<feature type="compositionally biased region" description="Polar residues" evidence="20">
    <location>
        <begin position="29"/>
        <end position="38"/>
    </location>
</feature>
<feature type="region of interest" description="Disordered" evidence="20">
    <location>
        <begin position="908"/>
        <end position="993"/>
    </location>
</feature>
<evidence type="ECO:0000256" key="8">
    <source>
        <dbReference type="ARBA" id="ARBA00019635"/>
    </source>
</evidence>
<feature type="compositionally biased region" description="Basic residues" evidence="20">
    <location>
        <begin position="2575"/>
        <end position="2586"/>
    </location>
</feature>
<dbReference type="FunFam" id="3.30.1360.40:FF:000022">
    <property type="entry name" value="DNA topoisomerase 2"/>
    <property type="match status" value="1"/>
</dbReference>
<dbReference type="InterPro" id="IPR031660">
    <property type="entry name" value="TOPRIM_C"/>
</dbReference>
<dbReference type="PROSITE" id="PS00973">
    <property type="entry name" value="USP_2"/>
    <property type="match status" value="1"/>
</dbReference>
<dbReference type="Gene3D" id="3.30.230.10">
    <property type="match status" value="1"/>
</dbReference>
<dbReference type="Gene3D" id="3.90.70.10">
    <property type="entry name" value="Cysteine proteinases"/>
    <property type="match status" value="1"/>
</dbReference>
<evidence type="ECO:0000259" key="23">
    <source>
        <dbReference type="PROSITE" id="PS52040"/>
    </source>
</evidence>
<evidence type="ECO:0000256" key="11">
    <source>
        <dbReference type="ARBA" id="ARBA00022840"/>
    </source>
</evidence>
<dbReference type="GO" id="GO:0005524">
    <property type="term" value="F:ATP binding"/>
    <property type="evidence" value="ECO:0007669"/>
    <property type="project" value="UniProtKB-KW"/>
</dbReference>
<proteinExistence type="inferred from homology"/>
<dbReference type="GO" id="GO:0004843">
    <property type="term" value="F:cysteine-type deubiquitinase activity"/>
    <property type="evidence" value="ECO:0007669"/>
    <property type="project" value="InterPro"/>
</dbReference>
<dbReference type="GO" id="GO:0000819">
    <property type="term" value="P:sister chromatid segregation"/>
    <property type="evidence" value="ECO:0007669"/>
    <property type="project" value="TreeGrafter"/>
</dbReference>
<dbReference type="InterPro" id="IPR050634">
    <property type="entry name" value="DNA_Topoisomerase_II"/>
</dbReference>
<evidence type="ECO:0000256" key="17">
    <source>
        <dbReference type="ARBA" id="ARBA00031138"/>
    </source>
</evidence>
<evidence type="ECO:0000256" key="1">
    <source>
        <dbReference type="ARBA" id="ARBA00000185"/>
    </source>
</evidence>
<keyword evidence="15 19" id="KW-0413">Isomerase</keyword>
<name>A0A504XZ54_LEIDO</name>
<dbReference type="InterPro" id="IPR020568">
    <property type="entry name" value="Ribosomal_Su5_D2-typ_SF"/>
</dbReference>
<dbReference type="InterPro" id="IPR003594">
    <property type="entry name" value="HATPase_dom"/>
</dbReference>
<dbReference type="FunFam" id="3.30.565.10:FF:000092">
    <property type="entry name" value="DNA topoisomerase 2"/>
    <property type="match status" value="1"/>
</dbReference>
<dbReference type="Proteomes" id="UP000318821">
    <property type="component" value="Unassembled WGS sequence"/>
</dbReference>
<dbReference type="PRINTS" id="PR01158">
    <property type="entry name" value="TOPISMRASEII"/>
</dbReference>
<dbReference type="GO" id="GO:0006265">
    <property type="term" value="P:DNA topological change"/>
    <property type="evidence" value="ECO:0007669"/>
    <property type="project" value="UniProtKB-UniRule"/>
</dbReference>
<feature type="compositionally biased region" description="Polar residues" evidence="20">
    <location>
        <begin position="56"/>
        <end position="65"/>
    </location>
</feature>
<feature type="region of interest" description="Disordered" evidence="20">
    <location>
        <begin position="1"/>
        <end position="108"/>
    </location>
</feature>
<dbReference type="Gene3D" id="3.10.20.90">
    <property type="entry name" value="Phosphatidylinositol 3-kinase Catalytic Subunit, Chain A, domain 1"/>
    <property type="match status" value="1"/>
</dbReference>
<dbReference type="VEuPathDB" id="TriTrypDB:LdCL_150018500"/>
<keyword evidence="12" id="KW-0460">Magnesium</keyword>
<comment type="cofactor">
    <cofactor evidence="3">
        <name>Mg(2+)</name>
        <dbReference type="ChEBI" id="CHEBI:18420"/>
    </cofactor>
</comment>
<evidence type="ECO:0000256" key="14">
    <source>
        <dbReference type="ARBA" id="ARBA00023125"/>
    </source>
</evidence>
<gene>
    <name evidence="24" type="ORF">CGC20_30455</name>
</gene>
<dbReference type="Pfam" id="PF02518">
    <property type="entry name" value="HATPase_c"/>
    <property type="match status" value="1"/>
</dbReference>
<dbReference type="InterPro" id="IPR013760">
    <property type="entry name" value="Topo_IIA-like_dom_sf"/>
</dbReference>
<dbReference type="PRINTS" id="PR00418">
    <property type="entry name" value="TPI2FAMILY"/>
</dbReference>
<accession>A0A504XZ54</accession>
<evidence type="ECO:0000256" key="9">
    <source>
        <dbReference type="ARBA" id="ARBA00022723"/>
    </source>
</evidence>
<dbReference type="GO" id="GO:0000712">
    <property type="term" value="P:resolution of meiotic recombination intermediates"/>
    <property type="evidence" value="ECO:0007669"/>
    <property type="project" value="TreeGrafter"/>
</dbReference>
<dbReference type="VEuPathDB" id="TriTrypDB:LdBPK_151310.1"/>
<dbReference type="VEuPathDB" id="TriTrypDB:LDHU3_15.1620"/>
<evidence type="ECO:0000256" key="12">
    <source>
        <dbReference type="ARBA" id="ARBA00022842"/>
    </source>
</evidence>
<dbReference type="InterPro" id="IPR001394">
    <property type="entry name" value="Peptidase_C19_UCH"/>
</dbReference>
<feature type="active site" description="O-(5'-phospho-DNA)-tyrosine intermediate" evidence="19">
    <location>
        <position position="2151"/>
    </location>
</feature>
<dbReference type="PROSITE" id="PS00177">
    <property type="entry name" value="TOPOISOMERASE_II"/>
    <property type="match status" value="1"/>
</dbReference>
<dbReference type="FunFam" id="1.10.268.10:FF:000010">
    <property type="entry name" value="DNA topoisomerase 2"/>
    <property type="match status" value="1"/>
</dbReference>
<dbReference type="InterPro" id="IPR014721">
    <property type="entry name" value="Ribsml_uS5_D2-typ_fold_subgr"/>
</dbReference>
<feature type="domain" description="Toprim" evidence="22">
    <location>
        <begin position="1810"/>
        <end position="1924"/>
    </location>
</feature>
<dbReference type="VEuPathDB" id="TriTrypDB:LdCL_150018400"/>
<evidence type="ECO:0000259" key="21">
    <source>
        <dbReference type="PROSITE" id="PS50235"/>
    </source>
</evidence>
<comment type="catalytic activity">
    <reaction evidence="1 19">
        <text>ATP-dependent breakage, passage and rejoining of double-stranded DNA.</text>
        <dbReference type="EC" id="5.6.2.2"/>
    </reaction>
</comment>
<dbReference type="Gene3D" id="3.30.565.10">
    <property type="entry name" value="Histidine kinase-like ATPase, C-terminal domain"/>
    <property type="match status" value="1"/>
</dbReference>
<sequence>MESTNVGDAYAEDRSSNGAEGNRTMDTCRGSSLCSQLSSDDHGEDVHAQRSDRLAVTSSSSSGTTFADDEGDAHVSRRALRSRVGKAGSAADDAAGPSPVDADDDEEAETVPTAVGLINEGCTCYLNSLLQLLFHISYFRTAVYRIPVEGDDGPSVYKALQETFFQMQERTTPARTTVLTNAFGWGRKELYVQHDIQEMATLLRDNLEERMKGTVTEGAINQLFEGRGEQFVETLDKSYVSRRADTYYDVHIPLGQHSTLLGSLTSLTARDKLVGENKYRVEREGMPVVYMDAEKGYSYTRFPAVTWFHLKRFAMDLTSPTLEMRKVNTPLEFPVVLDLRSLEKPDAAAASGGVGAGSKLGSAVVPFSSDSPAIYDLQGVIVHRGTARSGHYYCYIREWDPVGQRFCRWLEYDDENVRQVPEDVAVRANYGRGAGSVDSFRHDASLMGGANAYILSYVRRADAAAILAPSPTDIVSDRVKEAMRRAIQEEERQLREAEEARLSVTMYCITDAALSKYCDSVCSTELFSRDIQQWRRFADCVITARKSDTLAAVYEALAAQPEMARQGVTAFNCRLWRCSDGSALRPSIALPTYAENMEHKGVAPQQPQECLKDFLTPEENTTALTMCLYVDQAKVPLPGLHGVTKECGLIRSIQQDDTGRCYTVEMSSPTEAKALHITLDHSDYAATVEYVVTTDKETLPVAMAAVTDGCNTVALLLSESRRTMSVMLTCYMPNKRAVTVRNVHLELPFGHPLLQPAPAASTVALPVLPVVGYDRALIFFKYYDYSANTIQYVGSRLIDKAAKTYCCGAVYRDFLGLSDDAAPSSSDAPVARPQPPPPSMFRFFLERGDHTPVELNEHLDLGDFKSGCVVVAQLRAIPASYRYLSILNYYRDTRNSLDVHIIEKERTSTGGAADVAPTTSPLHSAVPGGESEGAADASTTGVPQQGDSTALINSSESVASDAKKKTPSTGSTGDGIVTASTSTTCGVTSSVSPTPTLAMDTTGSSATAVANAAVEADPIRIAATLNPYEAVQLSTLHEISVATLPTEHSCRMLFSWNYEAVCAAIGRTIAFDPNRLQLYQCCSTGEPAPEVSPTPYSSRLTVADLLYLDSYNKTSVLYYERLAEAREQHQNVGVVTATLRDHAGHALHRETYSVDLASITRQGLVRRICESVPAWQREADVWGTMQDTLQSPHFTLSFVDSARHVIAAMHEVAMSKTGAEESALEASALRKFEVDIQAAAPLQGTEQRIACCHMNYSTHDRSTLLGLQQQRSAFGQPFLITIDRTTTVREALDIMLQTTYLPKDALNNAEGFGVMMVAGQVYHFENWEEHVHLFWVHTKNTSQYVASLMLNHAKPREKPGSRYVAQHSPQLKISNKMTDASKYKKLTPIDHVLLRPEMYVGSIETQPTPMYIFDPEKGRMVWETMRVNQGLLKIVDEILLNAADNINNSKGSVRQTYISIHISDTGEITVENDGAGLPIVRSREHKMYIPEMVFGHLLTSSNYNNDSTSTTAGRHGYGAKLTNILSTKFSVVCRTDGREFHMSWTDHMRMATAPRVNRVDPKEKNVTRVKFMPDYAHFGFPNASISLDMKRVLHKRIMDLAAMFSKIEVRLNNVPFGFRTFTDYARLYSLPGLDGSMPPEPFVYTSPNGSVAYVPQLTQSPKRIVGVVNGVVTYNGGTHCNAAMDILDSCLDSLSKNFKKNGKVVDTNRVQRHFTVLVFLIQTQPKFDSQSKARLVSTVTMPRVPKNTLEKYLERMPFLEAHVNSMDDQLANELNKEIGAGRRLSSKTLISAITKLVDATSSRPDGRNIRTLIITEGDSAKALALNSLSSEQKKYCGVFPLRGKLLNVRNKNLKRLKTCKELQDLFLSLGLELGKEYRSPAELRYQRLLVMTDQDADGSHIKGLVINAFESLWPKLLQNNPGYISLFSTPIVKIKVSGKSKEVIAFHSFRDFHRWQRAHPSARYTAKYYKGLGTSTTAEGKEYFADMEKNIMQLTVDARDHQLLDSVFDAAEVEWRKEWMTKANAFQGEIDIDRSKKTLTIPEFVHKEMVHFALVGNARAIPHCVDGLKPSQRKILWAMLRRHNSEASKVAQLSGYISEASAFHHGEASLQETIVKMAQNFTGGNNINLLVPEGQFGSRQQLGNDHAAPRYIFTKLSRFARLLFPEEDDPLLDYMDEEGTFVEPHHYVPILPMLLCNGAVGIGFGFATTIPSFHPLDVSAAVRAMINGESAKQVVRNLVPWAVGFQGTVRRGPDNEFIAVGKYTAHPNGRFHISEIPWMTSIEAFRLHISSLASADVVQRIADYSGANHIDIDLIVRDGSLTTWAECETDLALAQRIYINGTVFSPTGTLSPIDSDLSPVLQWHYDRRLDLYKRRRTRKIGLMEMDLARLQSTRKFVEHFRQGQIDFLNATDDTLHKTCVKLGLVRVDESFDYILKKPITFFTRTSTEKLQADIAKTQAQIEELKRTTPVKMWLTELDKFDKTFQEYERVLINSIQKEQRSSSITGGVELPALRQPLLMLEASAKDATAYRVHACQYEKPPPSKRRPGESVGGARPSDSAARTVGKRLVGSRSVFKNKKPMSRKSNVKVSLSTRVAQFAGAQLGRLLPHVLM</sequence>
<dbReference type="SMART" id="SM00433">
    <property type="entry name" value="TOP2c"/>
    <property type="match status" value="1"/>
</dbReference>
<keyword evidence="14 19" id="KW-0238">DNA-binding</keyword>
<dbReference type="EMBL" id="RHLD01000037">
    <property type="protein sequence ID" value="TPP53195.1"/>
    <property type="molecule type" value="Genomic_DNA"/>
</dbReference>
<dbReference type="Pfam" id="PF00521">
    <property type="entry name" value="DNA_topoisoIV"/>
    <property type="match status" value="1"/>
</dbReference>
<dbReference type="Pfam" id="PF00443">
    <property type="entry name" value="UCH"/>
    <property type="match status" value="1"/>
</dbReference>
<evidence type="ECO:0000256" key="19">
    <source>
        <dbReference type="PROSITE-ProRule" id="PRU01384"/>
    </source>
</evidence>
<feature type="compositionally biased region" description="Low complexity" evidence="20">
    <location>
        <begin position="977"/>
        <end position="993"/>
    </location>
</feature>
<feature type="domain" description="Topo IIA-type catalytic" evidence="23">
    <location>
        <begin position="2061"/>
        <end position="2477"/>
    </location>
</feature>
<evidence type="ECO:0000256" key="18">
    <source>
        <dbReference type="ARBA" id="ARBA00053943"/>
    </source>
</evidence>
<dbReference type="SUPFAM" id="SSF55874">
    <property type="entry name" value="ATPase domain of HSP90 chaperone/DNA topoisomerase II/histidine kinase"/>
    <property type="match status" value="1"/>
</dbReference>
<comment type="function">
    <text evidence="18">Control of topological states of DNA by transient breakage and subsequent rejoining of DNA strands. Topoisomerase II makes double-strand breaks.</text>
</comment>
<dbReference type="SUPFAM" id="SSF54001">
    <property type="entry name" value="Cysteine proteinases"/>
    <property type="match status" value="1"/>
</dbReference>
<evidence type="ECO:0000256" key="5">
    <source>
        <dbReference type="ARBA" id="ARBA00011080"/>
    </source>
</evidence>
<evidence type="ECO:0000256" key="15">
    <source>
        <dbReference type="ARBA" id="ARBA00023235"/>
    </source>
</evidence>
<dbReference type="InterPro" id="IPR036890">
    <property type="entry name" value="HATPase_C_sf"/>
</dbReference>
<dbReference type="InterPro" id="IPR013506">
    <property type="entry name" value="Topo_IIA_bsu_dom2"/>
</dbReference>
<reference evidence="25" key="1">
    <citation type="submission" date="2019-02" db="EMBL/GenBank/DDBJ databases">
        <title>FDA dAtabase for Regulatory Grade micrObial Sequences (FDA-ARGOS): Supporting development and validation of Infectious Disease Dx tests.</title>
        <authorList>
            <person name="Duncan R."/>
            <person name="Fisher C."/>
            <person name="Tallon L."/>
            <person name="Sadzewicz L."/>
            <person name="Sengamalay N."/>
            <person name="Ott S."/>
            <person name="Godinez A."/>
            <person name="Nagaraj S."/>
            <person name="Vavikolanu K."/>
            <person name="Vyas G."/>
            <person name="Nadendla S."/>
            <person name="Aluvathingal J."/>
            <person name="Sichtig H."/>
        </authorList>
    </citation>
    <scope>NUCLEOTIDE SEQUENCE [LARGE SCALE GENOMIC DNA]</scope>
    <source>
        <strain evidence="25">FDAARGOS_360</strain>
    </source>
</reference>
<dbReference type="EC" id="5.6.2.2" evidence="7"/>
<dbReference type="InterPro" id="IPR013758">
    <property type="entry name" value="Topo_IIA_A/C_ab"/>
</dbReference>
<dbReference type="InterPro" id="IPR002205">
    <property type="entry name" value="Topo_IIA_dom_A"/>
</dbReference>
<feature type="domain" description="USP" evidence="21">
    <location>
        <begin position="115"/>
        <end position="460"/>
    </location>
</feature>
<dbReference type="InterPro" id="IPR001154">
    <property type="entry name" value="TopoII_euk"/>
</dbReference>
<dbReference type="FunFam" id="3.90.199.10:FF:000002">
    <property type="entry name" value="DNA topoisomerase 2"/>
    <property type="match status" value="1"/>
</dbReference>
<comment type="subunit">
    <text evidence="6">Homodimer.</text>
</comment>
<keyword evidence="13 19" id="KW-0799">Topoisomerase</keyword>
<dbReference type="InterPro" id="IPR013757">
    <property type="entry name" value="Topo_IIA_A_a_sf"/>
</dbReference>
<dbReference type="InterPro" id="IPR013759">
    <property type="entry name" value="Topo_IIA_B_C"/>
</dbReference>
<dbReference type="GO" id="GO:0046872">
    <property type="term" value="F:metal ion binding"/>
    <property type="evidence" value="ECO:0007669"/>
    <property type="project" value="UniProtKB-KW"/>
</dbReference>
<evidence type="ECO:0000259" key="22">
    <source>
        <dbReference type="PROSITE" id="PS50880"/>
    </source>
</evidence>
<keyword evidence="11" id="KW-0067">ATP-binding</keyword>
<dbReference type="FunFam" id="3.30.230.10:FF:000110">
    <property type="entry name" value="DNA topoisomerase 2"/>
    <property type="match status" value="1"/>
</dbReference>
<dbReference type="FunFam" id="3.90.70.10:FF:000245">
    <property type="entry name" value="Ubiquitin hydrolase, putative"/>
    <property type="match status" value="1"/>
</dbReference>
<keyword evidence="16" id="KW-0539">Nucleus</keyword>
<dbReference type="PANTHER" id="PTHR10169">
    <property type="entry name" value="DNA TOPOISOMERASE/GYRASE"/>
    <property type="match status" value="1"/>
</dbReference>
<evidence type="ECO:0000256" key="2">
    <source>
        <dbReference type="ARBA" id="ARBA00001913"/>
    </source>
</evidence>
<dbReference type="VEuPathDB" id="TriTrypDB:LdBPK_151320.1"/>
<dbReference type="Gene3D" id="1.10.268.10">
    <property type="entry name" value="Topoisomerase, domain 3"/>
    <property type="match status" value="1"/>
</dbReference>
<evidence type="ECO:0000256" key="3">
    <source>
        <dbReference type="ARBA" id="ARBA00001946"/>
    </source>
</evidence>
<evidence type="ECO:0000256" key="6">
    <source>
        <dbReference type="ARBA" id="ARBA00011738"/>
    </source>
</evidence>
<dbReference type="InterPro" id="IPR018522">
    <property type="entry name" value="TopoIIA_CS"/>
</dbReference>
<dbReference type="CDD" id="cd00187">
    <property type="entry name" value="TOP4c"/>
    <property type="match status" value="1"/>
</dbReference>
<dbReference type="FunFam" id="3.40.50.670:FF:000001">
    <property type="entry name" value="DNA topoisomerase 2"/>
    <property type="match status" value="1"/>
</dbReference>
<dbReference type="GO" id="GO:0003677">
    <property type="term" value="F:DNA binding"/>
    <property type="evidence" value="ECO:0007669"/>
    <property type="project" value="UniProtKB-UniRule"/>
</dbReference>
<evidence type="ECO:0000313" key="25">
    <source>
        <dbReference type="Proteomes" id="UP000318821"/>
    </source>
</evidence>
<comment type="similarity">
    <text evidence="5">Belongs to the type II topoisomerase family.</text>
</comment>
<comment type="cofactor">
    <cofactor evidence="2">
        <name>Ca(2+)</name>
        <dbReference type="ChEBI" id="CHEBI:29108"/>
    </cofactor>
</comment>
<dbReference type="Pfam" id="PF00204">
    <property type="entry name" value="DNA_gyraseB"/>
    <property type="match status" value="1"/>
</dbReference>
<dbReference type="Gene3D" id="3.30.1360.40">
    <property type="match status" value="1"/>
</dbReference>
<dbReference type="GO" id="GO:0003918">
    <property type="term" value="F:DNA topoisomerase type II (double strand cut, ATP-hydrolyzing) activity"/>
    <property type="evidence" value="ECO:0007669"/>
    <property type="project" value="UniProtKB-EC"/>
</dbReference>
<evidence type="ECO:0000256" key="4">
    <source>
        <dbReference type="ARBA" id="ARBA00004123"/>
    </source>
</evidence>
<dbReference type="InterPro" id="IPR006171">
    <property type="entry name" value="TOPRIM_dom"/>
</dbReference>
<dbReference type="Gene3D" id="3.30.1490.30">
    <property type="match status" value="1"/>
</dbReference>
<dbReference type="Pfam" id="PF01751">
    <property type="entry name" value="Toprim"/>
    <property type="match status" value="1"/>
</dbReference>
<evidence type="ECO:0000256" key="16">
    <source>
        <dbReference type="ARBA" id="ARBA00023242"/>
    </source>
</evidence>
<dbReference type="GO" id="GO:0016579">
    <property type="term" value="P:protein deubiquitination"/>
    <property type="evidence" value="ECO:0007669"/>
    <property type="project" value="InterPro"/>
</dbReference>
<dbReference type="InterPro" id="IPR018200">
    <property type="entry name" value="USP_CS"/>
</dbReference>
<evidence type="ECO:0000256" key="13">
    <source>
        <dbReference type="ARBA" id="ARBA00023029"/>
    </source>
</evidence>
<evidence type="ECO:0000256" key="10">
    <source>
        <dbReference type="ARBA" id="ARBA00022741"/>
    </source>
</evidence>
<dbReference type="InterPro" id="IPR001241">
    <property type="entry name" value="Topo_IIA"/>
</dbReference>
<dbReference type="VEuPathDB" id="TriTrypDB:LDHU3_15.1630"/>
<evidence type="ECO:0000256" key="20">
    <source>
        <dbReference type="SAM" id="MobiDB-lite"/>
    </source>
</evidence>
<dbReference type="PROSITE" id="PS50880">
    <property type="entry name" value="TOPRIM"/>
    <property type="match status" value="1"/>
</dbReference>
<dbReference type="Gene3D" id="3.90.199.10">
    <property type="entry name" value="Topoisomerase II, domain 5"/>
    <property type="match status" value="1"/>
</dbReference>
<feature type="compositionally biased region" description="Low complexity" evidence="20">
    <location>
        <begin position="87"/>
        <end position="100"/>
    </location>
</feature>
<dbReference type="SUPFAM" id="SSF54211">
    <property type="entry name" value="Ribosomal protein S5 domain 2-like"/>
    <property type="match status" value="1"/>
</dbReference>
<comment type="subcellular location">
    <subcellularLocation>
        <location evidence="4">Nucleus</location>
    </subcellularLocation>
</comment>
<dbReference type="SUPFAM" id="SSF56719">
    <property type="entry name" value="Type II DNA topoisomerase"/>
    <property type="match status" value="1"/>
</dbReference>
<feature type="region of interest" description="Disordered" evidence="20">
    <location>
        <begin position="2537"/>
        <end position="2586"/>
    </location>
</feature>
<protein>
    <recommendedName>
        <fullName evidence="8">DNA topoisomerase 2</fullName>
        <ecNumber evidence="7">5.6.2.2</ecNumber>
    </recommendedName>
    <alternativeName>
        <fullName evidence="17">DNA topoisomerase II</fullName>
    </alternativeName>
</protein>
<dbReference type="Gene3D" id="3.40.50.670">
    <property type="match status" value="1"/>
</dbReference>
<dbReference type="SMART" id="SM00434">
    <property type="entry name" value="TOP4c"/>
    <property type="match status" value="1"/>
</dbReference>
<dbReference type="PROSITE" id="PS52040">
    <property type="entry name" value="TOPO_IIA"/>
    <property type="match status" value="1"/>
</dbReference>